<feature type="transmembrane region" description="Helical" evidence="1">
    <location>
        <begin position="172"/>
        <end position="196"/>
    </location>
</feature>
<accession>A0A7W9JGB5</accession>
<feature type="transmembrane region" description="Helical" evidence="1">
    <location>
        <begin position="89"/>
        <end position="108"/>
    </location>
</feature>
<dbReference type="Proteomes" id="UP000549971">
    <property type="component" value="Unassembled WGS sequence"/>
</dbReference>
<feature type="transmembrane region" description="Helical" evidence="1">
    <location>
        <begin position="64"/>
        <end position="83"/>
    </location>
</feature>
<evidence type="ECO:0000313" key="2">
    <source>
        <dbReference type="EMBL" id="MBB5841583.1"/>
    </source>
</evidence>
<name>A0A7W9JGB5_9ACTN</name>
<proteinExistence type="predicted"/>
<gene>
    <name evidence="2" type="ORF">HDA39_008317</name>
</gene>
<keyword evidence="3" id="KW-1185">Reference proteome</keyword>
<feature type="transmembrane region" description="Helical" evidence="1">
    <location>
        <begin position="145"/>
        <end position="166"/>
    </location>
</feature>
<comment type="caution">
    <text evidence="2">The sequence shown here is derived from an EMBL/GenBank/DDBJ whole genome shotgun (WGS) entry which is preliminary data.</text>
</comment>
<dbReference type="RefSeq" id="WP_184805135.1">
    <property type="nucleotide sequence ID" value="NZ_JACHMY010000001.1"/>
</dbReference>
<evidence type="ECO:0000256" key="1">
    <source>
        <dbReference type="SAM" id="Phobius"/>
    </source>
</evidence>
<evidence type="ECO:0000313" key="3">
    <source>
        <dbReference type="Proteomes" id="UP000549971"/>
    </source>
</evidence>
<organism evidence="2 3">
    <name type="scientific">Kribbella italica</name>
    <dbReference type="NCBI Taxonomy" id="1540520"/>
    <lineage>
        <taxon>Bacteria</taxon>
        <taxon>Bacillati</taxon>
        <taxon>Actinomycetota</taxon>
        <taxon>Actinomycetes</taxon>
        <taxon>Propionibacteriales</taxon>
        <taxon>Kribbellaceae</taxon>
        <taxon>Kribbella</taxon>
    </lineage>
</organism>
<protein>
    <submittedName>
        <fullName evidence="2">Uncharacterized protein</fullName>
    </submittedName>
</protein>
<feature type="transmembrane region" description="Helical" evidence="1">
    <location>
        <begin position="340"/>
        <end position="361"/>
    </location>
</feature>
<sequence>MNDATAAADLVVLSAGAILIETVLLLGVSVTIWPWYAEVIHGRRIRTQAPSVPTQGSRSDRESLLFYGVMLCIMAVVAVAQYTALDLTIGLGTFGYFVGYNVLAGIYLRRATTRSIADQLAWLHHHGIPAGVVVILGRERALTNLTAGVFVATTSMAIVLPVSGIWQPRSWQFAAASAAILALISSPMMVIGLYLLSRHRQHDRLLRHLSRACAPEQQPPSRWLEPTTTRTTTMAQLWLDGLPPERRELLAAIHPLREVLRRRARQWKGLDQKALLSSAQYVADDLAELASSDAPIYGSRAVTQAVQLAYLGKTELLTSWAKPHDLANHAAWNPWTLRKAFGAVTLVVSTLTGLIALFRGLNP</sequence>
<feature type="transmembrane region" description="Helical" evidence="1">
    <location>
        <begin position="12"/>
        <end position="36"/>
    </location>
</feature>
<keyword evidence="1" id="KW-1133">Transmembrane helix</keyword>
<dbReference type="EMBL" id="JACHMY010000001">
    <property type="protein sequence ID" value="MBB5841583.1"/>
    <property type="molecule type" value="Genomic_DNA"/>
</dbReference>
<keyword evidence="1" id="KW-0472">Membrane</keyword>
<dbReference type="AlphaFoldDB" id="A0A7W9JGB5"/>
<keyword evidence="1" id="KW-0812">Transmembrane</keyword>
<reference evidence="2 3" key="1">
    <citation type="submission" date="2020-08" db="EMBL/GenBank/DDBJ databases">
        <title>Sequencing the genomes of 1000 actinobacteria strains.</title>
        <authorList>
            <person name="Klenk H.-P."/>
        </authorList>
    </citation>
    <scope>NUCLEOTIDE SEQUENCE [LARGE SCALE GENOMIC DNA]</scope>
    <source>
        <strain evidence="2 3">DSM 28967</strain>
    </source>
</reference>